<dbReference type="Proteomes" id="UP000076878">
    <property type="component" value="Unassembled WGS sequence"/>
</dbReference>
<feature type="transmembrane region" description="Helical" evidence="1">
    <location>
        <begin position="41"/>
        <end position="60"/>
    </location>
</feature>
<dbReference type="AlphaFoldDB" id="A0A143YK76"/>
<dbReference type="EMBL" id="FNYT01000003">
    <property type="protein sequence ID" value="SEI72875.1"/>
    <property type="molecule type" value="Genomic_DNA"/>
</dbReference>
<dbReference type="OrthoDB" id="9764596at2"/>
<keyword evidence="5" id="KW-1185">Reference proteome</keyword>
<evidence type="ECO:0000313" key="2">
    <source>
        <dbReference type="EMBL" id="CZQ90996.1"/>
    </source>
</evidence>
<organism evidence="2 4">
    <name type="scientific">Trichococcus ilyis</name>
    <dbReference type="NCBI Taxonomy" id="640938"/>
    <lineage>
        <taxon>Bacteria</taxon>
        <taxon>Bacillati</taxon>
        <taxon>Bacillota</taxon>
        <taxon>Bacilli</taxon>
        <taxon>Lactobacillales</taxon>
        <taxon>Carnobacteriaceae</taxon>
        <taxon>Trichococcus</taxon>
    </lineage>
</organism>
<protein>
    <submittedName>
        <fullName evidence="2">Uncharacterized protein</fullName>
    </submittedName>
</protein>
<evidence type="ECO:0000256" key="1">
    <source>
        <dbReference type="SAM" id="Phobius"/>
    </source>
</evidence>
<evidence type="ECO:0000313" key="5">
    <source>
        <dbReference type="Proteomes" id="UP000199280"/>
    </source>
</evidence>
<dbReference type="RefSeq" id="WP_068622014.1">
    <property type="nucleotide sequence ID" value="NZ_FJNB01000005.1"/>
</dbReference>
<evidence type="ECO:0000313" key="4">
    <source>
        <dbReference type="Proteomes" id="UP000076878"/>
    </source>
</evidence>
<dbReference type="STRING" id="640938.TR210_916"/>
<reference evidence="2 4" key="1">
    <citation type="submission" date="2016-02" db="EMBL/GenBank/DDBJ databases">
        <authorList>
            <person name="Wen L."/>
            <person name="He K."/>
            <person name="Yang H."/>
        </authorList>
    </citation>
    <scope>NUCLEOTIDE SEQUENCE [LARGE SCALE GENOMIC DNA]</scope>
    <source>
        <strain evidence="2">Trichococcus_R210</strain>
    </source>
</reference>
<reference evidence="3 5" key="2">
    <citation type="submission" date="2016-10" db="EMBL/GenBank/DDBJ databases">
        <authorList>
            <person name="Varghese N."/>
            <person name="Submissions S."/>
        </authorList>
    </citation>
    <scope>NUCLEOTIDE SEQUENCE [LARGE SCALE GENOMIC DNA]</scope>
    <source>
        <strain evidence="3 5">DSM 22150</strain>
    </source>
</reference>
<proteinExistence type="predicted"/>
<dbReference type="EMBL" id="FJNB01000005">
    <property type="protein sequence ID" value="CZQ90996.1"/>
    <property type="molecule type" value="Genomic_DNA"/>
</dbReference>
<keyword evidence="1" id="KW-1133">Transmembrane helix</keyword>
<dbReference type="Proteomes" id="UP000199280">
    <property type="component" value="Unassembled WGS sequence"/>
</dbReference>
<keyword evidence="1" id="KW-0812">Transmembrane</keyword>
<sequence>MLISSEAAVVGGEHLLGCFPPAGDFFSAVHTSPEIAAVNAVYIYIPLALTAVSIIFIYLYKLDKEYDSIISDLDKRKAKQ</sequence>
<keyword evidence="1" id="KW-0472">Membrane</keyword>
<name>A0A143YK76_9LACT</name>
<accession>A0A143YK76</accession>
<evidence type="ECO:0000313" key="3">
    <source>
        <dbReference type="EMBL" id="SEI72875.1"/>
    </source>
</evidence>
<gene>
    <name evidence="3" type="ORF">SAMN05216375_10346</name>
    <name evidence="2" type="ORF">TR210_916</name>
</gene>